<accession>A0ABV7QNC3</accession>
<sequence>MDDDVRITNQVLGPVTGKVVQVGHADSVAYAGTPPARSRYLEWVRTSAPRELIGRSEELAELARFCTAADGLDYVWFRAEPWTGKSALMASFVLAPPGGVRIVSFFVTARSAGDDTREAFVDVVQEQLAEILGTAKDPKARNLPAVFADAAARCRTRSERLVLVVDGLDEDRSAGGHSIAALLPYPSDGLRVIVASRLNPDVPADVRSDHPLRAPGIERLLSPSPAARFARGDMERELDALLSSEPDLLGLLVAARGGLTAPDLAELTGQRPRDVERILNSVASRSFSRRPAHWRSGDAPEIYLLGHESLQRAAEDALGVAALDRYRSALVTWARGYRDAGWPSDTPQFLLRGYFWLVQEAADVAALADLAADPHRHQRLLDVSGSDAAALAELDDASAAALGAAEPDLVRVITLETYRENVRDRNRRIPARLPAVWAELGEAGHALALAEAMTDPGSQRIAFIMLAGALVRAGQLNIAQQLSDNVDDQSLRGDLRAEISLVLIETGRRTEAIALMDGDLREDHRKQIEAHLAIARADPDFARAVRRTAEISSGAVQSKAFDRLGELVMNAHPELAEKFVQTADAHPGRSLGRESIAVAYSLCERGEAARARMMLAQHDLNKHDRLGLFVDLMAADDLHEAAAASRFDVTEDDRSAVLVDALAKTGQLSGIPAVLDSIAESSRYRLAASWYLAALAERGESARAAELATSFRSRQPAVDSDSEIAAFLMAITDGLLRAGDRVSARDFAAKAEREARRPVLGDYVVNAVTALARAAADSRDIRRAENLAALIPADQFMWNKMAEFVELLAAEGDPSIAEKVITRLQSCYQVRKPMVSLARRLRRAGDAAALARLAAHVHRLIELLDENERMNWRHCLTMMCAVGRPQEITDVIDRFRQVSPQMLDYPEDSVAELAARGESGIALELCDLGEGGSPTAMSVLVAGLAEAGWADEAESIVERAVEKQKFGATLLSAFVRGVARCDLERALSKAAQIGSSWSRSKLLVDLAAHADPKQRKRILAEAAAIHHWSAIVPALDADELSDLLNLADRFGSLYHPNDPDA</sequence>
<gene>
    <name evidence="1" type="ORF">ACFORO_31240</name>
</gene>
<keyword evidence="2" id="KW-1185">Reference proteome</keyword>
<proteinExistence type="predicted"/>
<evidence type="ECO:0000313" key="2">
    <source>
        <dbReference type="Proteomes" id="UP001595764"/>
    </source>
</evidence>
<comment type="caution">
    <text evidence="1">The sequence shown here is derived from an EMBL/GenBank/DDBJ whole genome shotgun (WGS) entry which is preliminary data.</text>
</comment>
<dbReference type="Proteomes" id="UP001595764">
    <property type="component" value="Unassembled WGS sequence"/>
</dbReference>
<name>A0ABV7QNC3_9PSEU</name>
<organism evidence="1 2">
    <name type="scientific">Amycolatopsis halotolerans</name>
    <dbReference type="NCBI Taxonomy" id="330083"/>
    <lineage>
        <taxon>Bacteria</taxon>
        <taxon>Bacillati</taxon>
        <taxon>Actinomycetota</taxon>
        <taxon>Actinomycetes</taxon>
        <taxon>Pseudonocardiales</taxon>
        <taxon>Pseudonocardiaceae</taxon>
        <taxon>Amycolatopsis</taxon>
    </lineage>
</organism>
<protein>
    <recommendedName>
        <fullName evidence="3">NACHT domain-containing protein</fullName>
    </recommendedName>
</protein>
<dbReference type="Gene3D" id="1.25.40.10">
    <property type="entry name" value="Tetratricopeptide repeat domain"/>
    <property type="match status" value="1"/>
</dbReference>
<evidence type="ECO:0000313" key="1">
    <source>
        <dbReference type="EMBL" id="MFC3514683.1"/>
    </source>
</evidence>
<reference evidence="2" key="1">
    <citation type="journal article" date="2019" name="Int. J. Syst. Evol. Microbiol.">
        <title>The Global Catalogue of Microorganisms (GCM) 10K type strain sequencing project: providing services to taxonomists for standard genome sequencing and annotation.</title>
        <authorList>
            <consortium name="The Broad Institute Genomics Platform"/>
            <consortium name="The Broad Institute Genome Sequencing Center for Infectious Disease"/>
            <person name="Wu L."/>
            <person name="Ma J."/>
        </authorList>
    </citation>
    <scope>NUCLEOTIDE SEQUENCE [LARGE SCALE GENOMIC DNA]</scope>
    <source>
        <strain evidence="2">CGMCC 4.7682</strain>
    </source>
</reference>
<dbReference type="InterPro" id="IPR011990">
    <property type="entry name" value="TPR-like_helical_dom_sf"/>
</dbReference>
<dbReference type="RefSeq" id="WP_377872738.1">
    <property type="nucleotide sequence ID" value="NZ_JBHMAY010000040.1"/>
</dbReference>
<dbReference type="EMBL" id="JBHRWI010000042">
    <property type="protein sequence ID" value="MFC3514683.1"/>
    <property type="molecule type" value="Genomic_DNA"/>
</dbReference>
<evidence type="ECO:0008006" key="3">
    <source>
        <dbReference type="Google" id="ProtNLM"/>
    </source>
</evidence>